<dbReference type="SUPFAM" id="SSF53098">
    <property type="entry name" value="Ribonuclease H-like"/>
    <property type="match status" value="1"/>
</dbReference>
<name>A0A2S9RPT6_HAEIF</name>
<sequence length="95" mass="10997">MMAQAVTRLNGETPILHSDQGWQYQMRGYPILLKHGIRQSMSRKGNCLDNAAMESFFGRLKTACYEGKQFDTFEQLEKRFMSTFIMTIMSVFSVN</sequence>
<evidence type="ECO:0000313" key="3">
    <source>
        <dbReference type="Proteomes" id="UP000238532"/>
    </source>
</evidence>
<dbReference type="GO" id="GO:0015074">
    <property type="term" value="P:DNA integration"/>
    <property type="evidence" value="ECO:0007669"/>
    <property type="project" value="InterPro"/>
</dbReference>
<dbReference type="PANTHER" id="PTHR46889">
    <property type="entry name" value="TRANSPOSASE INSF FOR INSERTION SEQUENCE IS3B-RELATED"/>
    <property type="match status" value="1"/>
</dbReference>
<dbReference type="Proteomes" id="UP000238532">
    <property type="component" value="Unassembled WGS sequence"/>
</dbReference>
<evidence type="ECO:0000259" key="1">
    <source>
        <dbReference type="PROSITE" id="PS50994"/>
    </source>
</evidence>
<dbReference type="InterPro" id="IPR012337">
    <property type="entry name" value="RNaseH-like_sf"/>
</dbReference>
<protein>
    <submittedName>
        <fullName evidence="2">Integrase core domain protein</fullName>
    </submittedName>
</protein>
<dbReference type="PANTHER" id="PTHR46889:SF4">
    <property type="entry name" value="TRANSPOSASE INSO FOR INSERTION SEQUENCE ELEMENT IS911B-RELATED"/>
    <property type="match status" value="1"/>
</dbReference>
<reference evidence="2 3" key="1">
    <citation type="submission" date="2017-04" db="EMBL/GenBank/DDBJ databases">
        <title>Haemophilus influenzae in COPD genome sequencing project.</title>
        <authorList>
            <person name="Murphy T.F."/>
            <person name="Kong Y."/>
            <person name="Nadendla S."/>
            <person name="Tettelin H."/>
            <person name="Pettigrew M."/>
        </authorList>
    </citation>
    <scope>NUCLEOTIDE SEQUENCE [LARGE SCALE GENOMIC DNA]</scope>
    <source>
        <strain evidence="2 3">56P127H1</strain>
    </source>
</reference>
<gene>
    <name evidence="2" type="ORF">BV102_00974</name>
</gene>
<feature type="domain" description="Integrase catalytic" evidence="1">
    <location>
        <begin position="1"/>
        <end position="95"/>
    </location>
</feature>
<dbReference type="InterPro" id="IPR036397">
    <property type="entry name" value="RNaseH_sf"/>
</dbReference>
<dbReference type="InterPro" id="IPR001584">
    <property type="entry name" value="Integrase_cat-core"/>
</dbReference>
<dbReference type="Pfam" id="PF13683">
    <property type="entry name" value="rve_3"/>
    <property type="match status" value="1"/>
</dbReference>
<dbReference type="AlphaFoldDB" id="A0A2S9RPT6"/>
<organism evidence="2 3">
    <name type="scientific">Haemophilus influenzae</name>
    <dbReference type="NCBI Taxonomy" id="727"/>
    <lineage>
        <taxon>Bacteria</taxon>
        <taxon>Pseudomonadati</taxon>
        <taxon>Pseudomonadota</taxon>
        <taxon>Gammaproteobacteria</taxon>
        <taxon>Pasteurellales</taxon>
        <taxon>Pasteurellaceae</taxon>
        <taxon>Haemophilus</taxon>
    </lineage>
</organism>
<comment type="caution">
    <text evidence="2">The sequence shown here is derived from an EMBL/GenBank/DDBJ whole genome shotgun (WGS) entry which is preliminary data.</text>
</comment>
<accession>A0A2S9RPT6</accession>
<dbReference type="GO" id="GO:0003676">
    <property type="term" value="F:nucleic acid binding"/>
    <property type="evidence" value="ECO:0007669"/>
    <property type="project" value="InterPro"/>
</dbReference>
<proteinExistence type="predicted"/>
<dbReference type="Gene3D" id="3.30.420.10">
    <property type="entry name" value="Ribonuclease H-like superfamily/Ribonuclease H"/>
    <property type="match status" value="1"/>
</dbReference>
<dbReference type="InterPro" id="IPR050900">
    <property type="entry name" value="Transposase_IS3/IS150/IS904"/>
</dbReference>
<evidence type="ECO:0000313" key="2">
    <source>
        <dbReference type="EMBL" id="PRJ61274.1"/>
    </source>
</evidence>
<dbReference type="PROSITE" id="PS50994">
    <property type="entry name" value="INTEGRASE"/>
    <property type="match status" value="1"/>
</dbReference>
<dbReference type="EMBL" id="NEBY01000203">
    <property type="protein sequence ID" value="PRJ61274.1"/>
    <property type="molecule type" value="Genomic_DNA"/>
</dbReference>